<dbReference type="Proteomes" id="UP000654482">
    <property type="component" value="Unassembled WGS sequence"/>
</dbReference>
<comment type="caution">
    <text evidence="1">The sequence shown here is derived from an EMBL/GenBank/DDBJ whole genome shotgun (WGS) entry which is preliminary data.</text>
</comment>
<proteinExistence type="predicted"/>
<sequence>MSNFIRQWWRSRRFRHALKRGDTKLAKQIFKEIEEARAGFSLLEKQFRKQLQAEQDAKSRVHENVTLRQKLQHALHQVETLEKKQHSSTLASPKLNPDSGFINLIRNQFNIIERDRYTLQSMGIDEGVFGDFEHRLALFLKKELKKQNPQNLKLEIEKARQDLESGDPHYNLKLSSHLYLIKSFLDNVYCSYLAWFLIYQAGLLPQNPKILDIAAGPSTVAFSLNLLLRSGSQFLEDIQPHISYYSLEKQALLQFRGLQLWRQYIEPEERATNIYFRFKTTDFLKYEAQDKKIPQSFFDFIVVSHCFFSDSDRRSSANLAYKKIFKDALSPDGLVLLIVQGEKLFSLYEKPLNEDRRQEQDVIEKFLEDLGLKLTWYKYLTSSGQRQPVSSDFVEKNLPPQKYIHAFKTQYLKYQSPSHYTVEDYAILGSLADIPSIS</sequence>
<protein>
    <submittedName>
        <fullName evidence="1">Photosystem II assembly protein</fullName>
    </submittedName>
</protein>
<gene>
    <name evidence="1" type="ORF">IQ249_05500</name>
</gene>
<evidence type="ECO:0000313" key="2">
    <source>
        <dbReference type="Proteomes" id="UP000654482"/>
    </source>
</evidence>
<accession>A0A8J7B7L6</accession>
<dbReference type="RefSeq" id="WP_194028444.1">
    <property type="nucleotide sequence ID" value="NZ_JADEWZ010000006.1"/>
</dbReference>
<dbReference type="SUPFAM" id="SSF53335">
    <property type="entry name" value="S-adenosyl-L-methionine-dependent methyltransferases"/>
    <property type="match status" value="1"/>
</dbReference>
<reference evidence="1" key="1">
    <citation type="submission" date="2020-10" db="EMBL/GenBank/DDBJ databases">
        <authorList>
            <person name="Castelo-Branco R."/>
            <person name="Eusebio N."/>
            <person name="Adriana R."/>
            <person name="Vieira A."/>
            <person name="Brugerolle De Fraissinette N."/>
            <person name="Rezende De Castro R."/>
            <person name="Schneider M.P."/>
            <person name="Vasconcelos V."/>
            <person name="Leao P.N."/>
        </authorList>
    </citation>
    <scope>NUCLEOTIDE SEQUENCE</scope>
    <source>
        <strain evidence="1">LEGE 07157</strain>
    </source>
</reference>
<organism evidence="1 2">
    <name type="scientific">Lusitaniella coriacea LEGE 07157</name>
    <dbReference type="NCBI Taxonomy" id="945747"/>
    <lineage>
        <taxon>Bacteria</taxon>
        <taxon>Bacillati</taxon>
        <taxon>Cyanobacteriota</taxon>
        <taxon>Cyanophyceae</taxon>
        <taxon>Spirulinales</taxon>
        <taxon>Lusitaniellaceae</taxon>
        <taxon>Lusitaniella</taxon>
    </lineage>
</organism>
<name>A0A8J7B7L6_9CYAN</name>
<dbReference type="EMBL" id="JADEWZ010000006">
    <property type="protein sequence ID" value="MBE9115351.1"/>
    <property type="molecule type" value="Genomic_DNA"/>
</dbReference>
<keyword evidence="2" id="KW-1185">Reference proteome</keyword>
<dbReference type="InterPro" id="IPR029063">
    <property type="entry name" value="SAM-dependent_MTases_sf"/>
</dbReference>
<dbReference type="AlphaFoldDB" id="A0A8J7B7L6"/>
<evidence type="ECO:0000313" key="1">
    <source>
        <dbReference type="EMBL" id="MBE9115351.1"/>
    </source>
</evidence>